<feature type="transmembrane region" description="Helical" evidence="1">
    <location>
        <begin position="36"/>
        <end position="61"/>
    </location>
</feature>
<dbReference type="GO" id="GO:0008374">
    <property type="term" value="F:O-acyltransferase activity"/>
    <property type="evidence" value="ECO:0007669"/>
    <property type="project" value="InterPro"/>
</dbReference>
<keyword evidence="1" id="KW-0472">Membrane</keyword>
<evidence type="ECO:0000313" key="4">
    <source>
        <dbReference type="Proteomes" id="UP000594262"/>
    </source>
</evidence>
<dbReference type="PANTHER" id="PTHR31650">
    <property type="entry name" value="O-ACYLTRANSFERASE (WSD1-LIKE) FAMILY PROTEIN"/>
    <property type="match status" value="1"/>
</dbReference>
<accession>A0A7M5XHG8</accession>
<keyword evidence="1" id="KW-1133">Transmembrane helix</keyword>
<name>A0A7M5XHG8_9CNID</name>
<feature type="domain" description="O-acyltransferase WSD1 C-terminal" evidence="2">
    <location>
        <begin position="364"/>
        <end position="505"/>
    </location>
</feature>
<dbReference type="PANTHER" id="PTHR31650:SF1">
    <property type="entry name" value="WAX ESTER SYNTHASE_DIACYLGLYCEROL ACYLTRANSFERASE 4-RELATED"/>
    <property type="match status" value="1"/>
</dbReference>
<dbReference type="InterPro" id="IPR045034">
    <property type="entry name" value="O-acyltransferase_WSD1-like"/>
</dbReference>
<dbReference type="OrthoDB" id="619536at2759"/>
<dbReference type="GO" id="GO:0019432">
    <property type="term" value="P:triglyceride biosynthetic process"/>
    <property type="evidence" value="ECO:0007669"/>
    <property type="project" value="TreeGrafter"/>
</dbReference>
<protein>
    <recommendedName>
        <fullName evidence="2">O-acyltransferase WSD1 C-terminal domain-containing protein</fullName>
    </recommendedName>
</protein>
<dbReference type="GO" id="GO:0005886">
    <property type="term" value="C:plasma membrane"/>
    <property type="evidence" value="ECO:0007669"/>
    <property type="project" value="TreeGrafter"/>
</dbReference>
<keyword evidence="4" id="KW-1185">Reference proteome</keyword>
<evidence type="ECO:0000313" key="3">
    <source>
        <dbReference type="EnsemblMetazoa" id="CLYHEMP023617.1"/>
    </source>
</evidence>
<reference evidence="3" key="1">
    <citation type="submission" date="2021-01" db="UniProtKB">
        <authorList>
            <consortium name="EnsemblMetazoa"/>
        </authorList>
    </citation>
    <scope>IDENTIFICATION</scope>
</reference>
<dbReference type="AlphaFoldDB" id="A0A7M5XHG8"/>
<evidence type="ECO:0000259" key="2">
    <source>
        <dbReference type="Pfam" id="PF06974"/>
    </source>
</evidence>
<proteinExistence type="predicted"/>
<evidence type="ECO:0000256" key="1">
    <source>
        <dbReference type="SAM" id="Phobius"/>
    </source>
</evidence>
<sequence>TFLYCFSRDMNNSLLQENNKNHNTMASIGCTLLTHLLIFLLWCILLPLIVVLLPFVVLAIIIRGTEALVYYCKYKCTPIRSTDLLWTFETPGNRMIISGMLQLDGKVYLETFRTSIRERLIEKKNEDGDLIYPQAQQYLEAGYVNYYWKNIGKININDHVYNLCQEPVKSETELQSLISEHSGKKFPNDNQRSPWEMVLVPYLTENSQVEKTVVVFRLKHAIADGSALAYFLINQLADNGNQTGTMIKKFTQRQRILLNIKALWYLPLVYAKIMLHPKEKNVLYTKELTGIKKQAWSKPIDLETVKRAKNRMNGTVNDVLVGCLSKAMGSYFQDCRQLSTKQNLTTIFAVDTRSSISEAQYFRNYVAGIVVKLPMYTETVEQSIQLSKAIFDRVKEIGEPISTYMGWHFLSFLLPAAVSKFFVFDQVGKTTASISNLMGPQYKVTINGHDVEMFAFWPPGTYTQSLSVSFCSYNEQIRMGIEVDTSVLQDPAPILNLFEEAVKNI</sequence>
<keyword evidence="1" id="KW-0812">Transmembrane</keyword>
<dbReference type="EnsemblMetazoa" id="CLYHEMT023617.1">
    <property type="protein sequence ID" value="CLYHEMP023617.1"/>
    <property type="gene ID" value="CLYHEMG023617"/>
</dbReference>
<dbReference type="Pfam" id="PF06974">
    <property type="entry name" value="WS_DGAT_C"/>
    <property type="match status" value="1"/>
</dbReference>
<organism evidence="3 4">
    <name type="scientific">Clytia hemisphaerica</name>
    <dbReference type="NCBI Taxonomy" id="252671"/>
    <lineage>
        <taxon>Eukaryota</taxon>
        <taxon>Metazoa</taxon>
        <taxon>Cnidaria</taxon>
        <taxon>Hydrozoa</taxon>
        <taxon>Hydroidolina</taxon>
        <taxon>Leptothecata</taxon>
        <taxon>Obeliida</taxon>
        <taxon>Clytiidae</taxon>
        <taxon>Clytia</taxon>
    </lineage>
</organism>
<dbReference type="InterPro" id="IPR009721">
    <property type="entry name" value="O-acyltransferase_WSD1_C"/>
</dbReference>
<dbReference type="Proteomes" id="UP000594262">
    <property type="component" value="Unplaced"/>
</dbReference>